<dbReference type="PROSITE" id="PS00893">
    <property type="entry name" value="NUDIX_BOX"/>
    <property type="match status" value="1"/>
</dbReference>
<accession>A0ABS2Q7V0</accession>
<comment type="cofactor">
    <cofactor evidence="1">
        <name>Mg(2+)</name>
        <dbReference type="ChEBI" id="CHEBI:18420"/>
    </cofactor>
</comment>
<comment type="similarity">
    <text evidence="3">Belongs to the Nudix hydrolase family.</text>
</comment>
<dbReference type="EMBL" id="JAFBEV010000009">
    <property type="protein sequence ID" value="MBM7657873.1"/>
    <property type="molecule type" value="Genomic_DNA"/>
</dbReference>
<dbReference type="CDD" id="cd04677">
    <property type="entry name" value="NUDIX_Hydrolase"/>
    <property type="match status" value="1"/>
</dbReference>
<dbReference type="SUPFAM" id="SSF55811">
    <property type="entry name" value="Nudix"/>
    <property type="match status" value="1"/>
</dbReference>
<dbReference type="InterPro" id="IPR000086">
    <property type="entry name" value="NUDIX_hydrolase_dom"/>
</dbReference>
<proteinExistence type="inferred from homology"/>
<keyword evidence="6" id="KW-1185">Reference proteome</keyword>
<dbReference type="InterPro" id="IPR020084">
    <property type="entry name" value="NUDIX_hydrolase_CS"/>
</dbReference>
<evidence type="ECO:0000256" key="2">
    <source>
        <dbReference type="ARBA" id="ARBA00022801"/>
    </source>
</evidence>
<dbReference type="Gene3D" id="3.90.79.10">
    <property type="entry name" value="Nucleoside Triphosphate Pyrophosphohydrolase"/>
    <property type="match status" value="1"/>
</dbReference>
<sequence length="150" mass="16946">MGYIENLRRSIGHQPLLLPGAAVILENEGRGILLQKRRHPQNTWGLPGGLMELGESAEETAIREVREETGLTIDNLQLFGVYSGAMATAANGDCYYPIIIVYSTQSFHGQMRVDPEESADYSFLDVHECREQLTLLKNHRPIIDDWIKKH</sequence>
<dbReference type="Proteomes" id="UP000823201">
    <property type="component" value="Unassembled WGS sequence"/>
</dbReference>
<comment type="caution">
    <text evidence="5">The sequence shown here is derived from an EMBL/GenBank/DDBJ whole genome shotgun (WGS) entry which is preliminary data.</text>
</comment>
<gene>
    <name evidence="5" type="ORF">JOC27_001323</name>
</gene>
<evidence type="ECO:0000313" key="6">
    <source>
        <dbReference type="Proteomes" id="UP000823201"/>
    </source>
</evidence>
<keyword evidence="2 3" id="KW-0378">Hydrolase</keyword>
<dbReference type="RefSeq" id="WP_205006186.1">
    <property type="nucleotide sequence ID" value="NZ_CBCRXA010000009.1"/>
</dbReference>
<dbReference type="PRINTS" id="PR00502">
    <property type="entry name" value="NUDIXFAMILY"/>
</dbReference>
<dbReference type="PANTHER" id="PTHR43046">
    <property type="entry name" value="GDP-MANNOSE MANNOSYL HYDROLASE"/>
    <property type="match status" value="1"/>
</dbReference>
<evidence type="ECO:0000256" key="3">
    <source>
        <dbReference type="RuleBase" id="RU003476"/>
    </source>
</evidence>
<organism evidence="5 6">
    <name type="scientific">Sporolactobacillus spathodeae</name>
    <dbReference type="NCBI Taxonomy" id="1465502"/>
    <lineage>
        <taxon>Bacteria</taxon>
        <taxon>Bacillati</taxon>
        <taxon>Bacillota</taxon>
        <taxon>Bacilli</taxon>
        <taxon>Bacillales</taxon>
        <taxon>Sporolactobacillaceae</taxon>
        <taxon>Sporolactobacillus</taxon>
    </lineage>
</organism>
<evidence type="ECO:0000313" key="5">
    <source>
        <dbReference type="EMBL" id="MBM7657873.1"/>
    </source>
</evidence>
<dbReference type="InterPro" id="IPR015797">
    <property type="entry name" value="NUDIX_hydrolase-like_dom_sf"/>
</dbReference>
<protein>
    <submittedName>
        <fullName evidence="5">8-oxo-dGTP pyrophosphatase MutT (NUDIX family)</fullName>
    </submittedName>
</protein>
<feature type="domain" description="Nudix hydrolase" evidence="4">
    <location>
        <begin position="16"/>
        <end position="149"/>
    </location>
</feature>
<dbReference type="Pfam" id="PF00293">
    <property type="entry name" value="NUDIX"/>
    <property type="match status" value="1"/>
</dbReference>
<dbReference type="PANTHER" id="PTHR43046:SF2">
    <property type="entry name" value="8-OXO-DGTP DIPHOSPHATASE-RELATED"/>
    <property type="match status" value="1"/>
</dbReference>
<name>A0ABS2Q7V0_9BACL</name>
<evidence type="ECO:0000259" key="4">
    <source>
        <dbReference type="PROSITE" id="PS51462"/>
    </source>
</evidence>
<dbReference type="InterPro" id="IPR020476">
    <property type="entry name" value="Nudix_hydrolase"/>
</dbReference>
<evidence type="ECO:0000256" key="1">
    <source>
        <dbReference type="ARBA" id="ARBA00001946"/>
    </source>
</evidence>
<reference evidence="5 6" key="1">
    <citation type="submission" date="2021-01" db="EMBL/GenBank/DDBJ databases">
        <title>Genomic Encyclopedia of Type Strains, Phase IV (KMG-IV): sequencing the most valuable type-strain genomes for metagenomic binning, comparative biology and taxonomic classification.</title>
        <authorList>
            <person name="Goeker M."/>
        </authorList>
    </citation>
    <scope>NUCLEOTIDE SEQUENCE [LARGE SCALE GENOMIC DNA]</scope>
    <source>
        <strain evidence="5 6">DSM 100968</strain>
    </source>
</reference>
<dbReference type="PROSITE" id="PS51462">
    <property type="entry name" value="NUDIX"/>
    <property type="match status" value="1"/>
</dbReference>